<dbReference type="Proteomes" id="UP000775547">
    <property type="component" value="Unassembled WGS sequence"/>
</dbReference>
<dbReference type="EMBL" id="JABCKV010000211">
    <property type="protein sequence ID" value="KAG5642162.1"/>
    <property type="molecule type" value="Genomic_DNA"/>
</dbReference>
<organism evidence="2 3">
    <name type="scientific">Asterophora parasitica</name>
    <dbReference type="NCBI Taxonomy" id="117018"/>
    <lineage>
        <taxon>Eukaryota</taxon>
        <taxon>Fungi</taxon>
        <taxon>Dikarya</taxon>
        <taxon>Basidiomycota</taxon>
        <taxon>Agaricomycotina</taxon>
        <taxon>Agaricomycetes</taxon>
        <taxon>Agaricomycetidae</taxon>
        <taxon>Agaricales</taxon>
        <taxon>Tricholomatineae</taxon>
        <taxon>Lyophyllaceae</taxon>
        <taxon>Asterophora</taxon>
    </lineage>
</organism>
<dbReference type="PANTHER" id="PTHR38248">
    <property type="entry name" value="FUNK1 6"/>
    <property type="match status" value="1"/>
</dbReference>
<proteinExistence type="predicted"/>
<dbReference type="Pfam" id="PF17667">
    <property type="entry name" value="Pkinase_fungal"/>
    <property type="match status" value="2"/>
</dbReference>
<feature type="domain" description="Fungal-type protein kinase" evidence="1">
    <location>
        <begin position="353"/>
        <end position="393"/>
    </location>
</feature>
<evidence type="ECO:0000259" key="1">
    <source>
        <dbReference type="Pfam" id="PF17667"/>
    </source>
</evidence>
<dbReference type="OrthoDB" id="5569250at2759"/>
<dbReference type="AlphaFoldDB" id="A0A9P7G800"/>
<gene>
    <name evidence="2" type="ORF">DXG03_003546</name>
</gene>
<accession>A0A9P7G800</accession>
<keyword evidence="3" id="KW-1185">Reference proteome</keyword>
<reference evidence="2" key="1">
    <citation type="submission" date="2020-07" db="EMBL/GenBank/DDBJ databases">
        <authorList>
            <person name="Nieuwenhuis M."/>
            <person name="Van De Peppel L.J.J."/>
        </authorList>
    </citation>
    <scope>NUCLEOTIDE SEQUENCE</scope>
    <source>
        <strain evidence="2">AP01</strain>
        <tissue evidence="2">Mycelium</tissue>
    </source>
</reference>
<dbReference type="InterPro" id="IPR040976">
    <property type="entry name" value="Pkinase_fungal"/>
</dbReference>
<feature type="domain" description="Fungal-type protein kinase" evidence="1">
    <location>
        <begin position="111"/>
        <end position="264"/>
    </location>
</feature>
<evidence type="ECO:0000313" key="3">
    <source>
        <dbReference type="Proteomes" id="UP000775547"/>
    </source>
</evidence>
<sequence>MHKILSSNFALDDIYLRKYRRFYDSPSQYGIPQKSYQALADDLLKRVKEALGEENSFEHQDLDCCNFFTIRTIVVVTDPRTPDDKCPGSVDSFDSASMDEALLMSHASSAMAVSSRHFVTGVHVDRSKVTLWYFDRSRIIRTAVFDFLVAPTKLALVVYALNHPRCRYGFDPFLIPRKSISCGSPAMKELIGSDIILPIDDDTEVRFRIVGPLIHGSRRILGRGTTVYAVAEISQDGTWRNDLVMKMSWPNTSRVGEATFLAALSGSLPTWMAHIPQVIYDDTYTAGELDLPRVNVPLDFEDRHLSVLVTPRYQPLWEVDNIKEFETAFIHCVALILNDWNLAGIVNPWGTIDADGSVTGTLPFMAIELLDENHPPHHYEHDLESFFYVLVWAAVHFDIQFKVRLPTHRIAFQWLQTPWDAKWTFLFDDEHMQLWSSEVLEDFQDLWRDWVLPLRELFTSARLPGGKAVTFEAFLNILRREPFRHVASE</sequence>
<reference evidence="2" key="2">
    <citation type="submission" date="2021-10" db="EMBL/GenBank/DDBJ databases">
        <title>Phylogenomics reveals ancestral predisposition of the termite-cultivated fungus Termitomyces towards a domesticated lifestyle.</title>
        <authorList>
            <person name="Auxier B."/>
            <person name="Grum-Grzhimaylo A."/>
            <person name="Cardenas M.E."/>
            <person name="Lodge J.D."/>
            <person name="Laessoe T."/>
            <person name="Pedersen O."/>
            <person name="Smith M.E."/>
            <person name="Kuyper T.W."/>
            <person name="Franco-Molano E.A."/>
            <person name="Baroni T.J."/>
            <person name="Aanen D.K."/>
        </authorList>
    </citation>
    <scope>NUCLEOTIDE SEQUENCE</scope>
    <source>
        <strain evidence="2">AP01</strain>
        <tissue evidence="2">Mycelium</tissue>
    </source>
</reference>
<name>A0A9P7G800_9AGAR</name>
<evidence type="ECO:0000313" key="2">
    <source>
        <dbReference type="EMBL" id="KAG5642162.1"/>
    </source>
</evidence>
<comment type="caution">
    <text evidence="2">The sequence shown here is derived from an EMBL/GenBank/DDBJ whole genome shotgun (WGS) entry which is preliminary data.</text>
</comment>
<protein>
    <recommendedName>
        <fullName evidence="1">Fungal-type protein kinase domain-containing protein</fullName>
    </recommendedName>
</protein>
<dbReference type="PANTHER" id="PTHR38248:SF2">
    <property type="entry name" value="FUNK1 11"/>
    <property type="match status" value="1"/>
</dbReference>